<dbReference type="Pfam" id="PF14244">
    <property type="entry name" value="Retrotran_gag_3"/>
    <property type="match status" value="1"/>
</dbReference>
<evidence type="ECO:0000259" key="1">
    <source>
        <dbReference type="Pfam" id="PF03732"/>
    </source>
</evidence>
<dbReference type="PANTHER" id="PTHR37610:SF97">
    <property type="entry name" value="RETROTRANSPOSON GAG DOMAIN-CONTAINING PROTEIN"/>
    <property type="match status" value="1"/>
</dbReference>
<dbReference type="Proteomes" id="UP000504607">
    <property type="component" value="Unplaced"/>
</dbReference>
<dbReference type="InterPro" id="IPR029472">
    <property type="entry name" value="Copia-like_N"/>
</dbReference>
<reference evidence="4" key="1">
    <citation type="submission" date="2025-08" db="UniProtKB">
        <authorList>
            <consortium name="RefSeq"/>
        </authorList>
    </citation>
    <scope>IDENTIFICATION</scope>
</reference>
<dbReference type="InterPro" id="IPR005162">
    <property type="entry name" value="Retrotrans_gag_dom"/>
</dbReference>
<dbReference type="Pfam" id="PF03732">
    <property type="entry name" value="Retrotrans_gag"/>
    <property type="match status" value="1"/>
</dbReference>
<keyword evidence="3" id="KW-1185">Reference proteome</keyword>
<accession>A0A6I9QKP2</accession>
<sequence length="264" mass="29367">MAGNKASDTTSPYYLNSSDNPGNVLVSYLFNGDNYPTWSHAMKNALCAKNKPGFVDGSMKEPSQDAPEFEAWDICNSMIISSIFNSLNKSLHGSVAYVEKAKDMWDDLQKRFSQGNAPRAHQIKTEISSLHQEGLTVASYYTKLKGMWDELENYSAIPKCTYEAAKEYAKEKEIHSKEQRAEAIAFHVSSSNKENFKFKPGEKTKCEHCGKIGHEKTKCWELVGYPADWESRRGGRSKKNGGARVTAHAVQIVNDASSLPIAAP</sequence>
<organism evidence="3 4">
    <name type="scientific">Elaeis guineensis var. tenera</name>
    <name type="common">Oil palm</name>
    <dbReference type="NCBI Taxonomy" id="51953"/>
    <lineage>
        <taxon>Eukaryota</taxon>
        <taxon>Viridiplantae</taxon>
        <taxon>Streptophyta</taxon>
        <taxon>Embryophyta</taxon>
        <taxon>Tracheophyta</taxon>
        <taxon>Spermatophyta</taxon>
        <taxon>Magnoliopsida</taxon>
        <taxon>Liliopsida</taxon>
        <taxon>Arecaceae</taxon>
        <taxon>Arecoideae</taxon>
        <taxon>Cocoseae</taxon>
        <taxon>Elaeidinae</taxon>
        <taxon>Elaeis</taxon>
    </lineage>
</organism>
<gene>
    <name evidence="4" type="primary">LOC105035912</name>
</gene>
<feature type="domain" description="Retrotransposon gag" evidence="1">
    <location>
        <begin position="102"/>
        <end position="153"/>
    </location>
</feature>
<dbReference type="OrthoDB" id="784937at2759"/>
<dbReference type="PANTHER" id="PTHR37610">
    <property type="entry name" value="CCHC-TYPE DOMAIN-CONTAINING PROTEIN"/>
    <property type="match status" value="1"/>
</dbReference>
<dbReference type="RefSeq" id="XP_010909927.1">
    <property type="nucleotide sequence ID" value="XM_010911625.1"/>
</dbReference>
<proteinExistence type="predicted"/>
<evidence type="ECO:0000259" key="2">
    <source>
        <dbReference type="Pfam" id="PF14244"/>
    </source>
</evidence>
<name>A0A6I9QKP2_ELAGV</name>
<feature type="domain" description="Retrotransposon Copia-like N-terminal" evidence="2">
    <location>
        <begin position="17"/>
        <end position="63"/>
    </location>
</feature>
<evidence type="ECO:0000313" key="4">
    <source>
        <dbReference type="RefSeq" id="XP_010909927.1"/>
    </source>
</evidence>
<protein>
    <submittedName>
        <fullName evidence="4">Uncharacterized protein LOC105035912</fullName>
    </submittedName>
</protein>
<dbReference type="InParanoid" id="A0A6I9QKP2"/>
<dbReference type="AlphaFoldDB" id="A0A6I9QKP2"/>
<evidence type="ECO:0000313" key="3">
    <source>
        <dbReference type="Proteomes" id="UP000504607"/>
    </source>
</evidence>